<evidence type="ECO:0000313" key="2">
    <source>
        <dbReference type="Proteomes" id="UP000231194"/>
    </source>
</evidence>
<dbReference type="Proteomes" id="UP000231194">
    <property type="component" value="Unassembled WGS sequence"/>
</dbReference>
<keyword evidence="2" id="KW-1185">Reference proteome</keyword>
<dbReference type="OrthoDB" id="8442285at2"/>
<protein>
    <submittedName>
        <fullName evidence="1">Uncharacterized protein</fullName>
    </submittedName>
</protein>
<dbReference type="RefSeq" id="WP_100231702.1">
    <property type="nucleotide sequence ID" value="NZ_PGVG01000006.1"/>
</dbReference>
<dbReference type="EMBL" id="PGVG01000006">
    <property type="protein sequence ID" value="PJG55257.1"/>
    <property type="molecule type" value="Genomic_DNA"/>
</dbReference>
<accession>A0A2M8RBQ4</accession>
<name>A0A2M8RBQ4_9BRAD</name>
<comment type="caution">
    <text evidence="1">The sequence shown here is derived from an EMBL/GenBank/DDBJ whole genome shotgun (WGS) entry which is preliminary data.</text>
</comment>
<evidence type="ECO:0000313" key="1">
    <source>
        <dbReference type="EMBL" id="PJG55257.1"/>
    </source>
</evidence>
<sequence length="225" mass="25614">MSNETGSDRYDPTTPEELLALARHLAADPKLDAIFRRVGLHKPFNRTPDEYHLVIASRKAFAPQLESRLCSADNHFLAEALARRLHGGLISSDADALAFLSDRIRHVQAESAGSRLLESEIKDIMRNLLDSSFFREFEDYRRRKAEVIKADIDPYENIRAFVDEQVWIYGLGGRGSSQVQRMVLSFLNRLWFDKVPDLSPVTVERMLEAPQGLLLLGDHEQPRKG</sequence>
<dbReference type="AlphaFoldDB" id="A0A2M8RBQ4"/>
<proteinExistence type="predicted"/>
<gene>
    <name evidence="1" type="ORF">CVM73_09270</name>
</gene>
<organism evidence="1 2">
    <name type="scientific">Bradyrhizobium forestalis</name>
    <dbReference type="NCBI Taxonomy" id="1419263"/>
    <lineage>
        <taxon>Bacteria</taxon>
        <taxon>Pseudomonadati</taxon>
        <taxon>Pseudomonadota</taxon>
        <taxon>Alphaproteobacteria</taxon>
        <taxon>Hyphomicrobiales</taxon>
        <taxon>Nitrobacteraceae</taxon>
        <taxon>Bradyrhizobium</taxon>
    </lineage>
</organism>
<reference evidence="1 2" key="1">
    <citation type="submission" date="2017-11" db="EMBL/GenBank/DDBJ databases">
        <title>Bradyrhizobium forestalis sp. nov., an efficient nitrogen-fixing bacterium isolated from nodules of forest legume species in the Amazon.</title>
        <authorList>
            <person name="Costa E.M."/>
            <person name="Guimaraes A."/>
            <person name="Carvalho T.S."/>
            <person name="Rodrigues T.L."/>
            <person name="Ribeiro P.R.A."/>
            <person name="Lebbe L."/>
            <person name="Willems A."/>
            <person name="Moreira F.M.S."/>
        </authorList>
    </citation>
    <scope>NUCLEOTIDE SEQUENCE [LARGE SCALE GENOMIC DNA]</scope>
    <source>
        <strain evidence="1 2">INPA54B</strain>
    </source>
</reference>